<dbReference type="AlphaFoldDB" id="A0AA40FWK8"/>
<evidence type="ECO:0000313" key="3">
    <source>
        <dbReference type="Proteomes" id="UP001177670"/>
    </source>
</evidence>
<reference evidence="2" key="1">
    <citation type="submission" date="2021-10" db="EMBL/GenBank/DDBJ databases">
        <title>Melipona bicolor Genome sequencing and assembly.</title>
        <authorList>
            <person name="Araujo N.S."/>
            <person name="Arias M.C."/>
        </authorList>
    </citation>
    <scope>NUCLEOTIDE SEQUENCE</scope>
    <source>
        <strain evidence="2">USP_2M_L1-L4_2017</strain>
        <tissue evidence="2">Whole body</tissue>
    </source>
</reference>
<protein>
    <submittedName>
        <fullName evidence="2">Uncharacterized protein</fullName>
    </submittedName>
</protein>
<feature type="chain" id="PRO_5041407806" evidence="1">
    <location>
        <begin position="28"/>
        <end position="54"/>
    </location>
</feature>
<organism evidence="2 3">
    <name type="scientific">Melipona bicolor</name>
    <dbReference type="NCBI Taxonomy" id="60889"/>
    <lineage>
        <taxon>Eukaryota</taxon>
        <taxon>Metazoa</taxon>
        <taxon>Ecdysozoa</taxon>
        <taxon>Arthropoda</taxon>
        <taxon>Hexapoda</taxon>
        <taxon>Insecta</taxon>
        <taxon>Pterygota</taxon>
        <taxon>Neoptera</taxon>
        <taxon>Endopterygota</taxon>
        <taxon>Hymenoptera</taxon>
        <taxon>Apocrita</taxon>
        <taxon>Aculeata</taxon>
        <taxon>Apoidea</taxon>
        <taxon>Anthophila</taxon>
        <taxon>Apidae</taxon>
        <taxon>Melipona</taxon>
    </lineage>
</organism>
<sequence>MARWNGMFRRAGSALLATLFVVSQVKSEEKESSLSPTAAMVSVVSSVSFTWRYI</sequence>
<proteinExistence type="predicted"/>
<keyword evidence="3" id="KW-1185">Reference proteome</keyword>
<accession>A0AA40FWK8</accession>
<evidence type="ECO:0000256" key="1">
    <source>
        <dbReference type="SAM" id="SignalP"/>
    </source>
</evidence>
<dbReference type="Proteomes" id="UP001177670">
    <property type="component" value="Unassembled WGS sequence"/>
</dbReference>
<name>A0AA40FWK8_9HYME</name>
<feature type="signal peptide" evidence="1">
    <location>
        <begin position="1"/>
        <end position="27"/>
    </location>
</feature>
<dbReference type="EMBL" id="JAHYIQ010000013">
    <property type="protein sequence ID" value="KAK1126642.1"/>
    <property type="molecule type" value="Genomic_DNA"/>
</dbReference>
<keyword evidence="1" id="KW-0732">Signal</keyword>
<evidence type="ECO:0000313" key="2">
    <source>
        <dbReference type="EMBL" id="KAK1126642.1"/>
    </source>
</evidence>
<comment type="caution">
    <text evidence="2">The sequence shown here is derived from an EMBL/GenBank/DDBJ whole genome shotgun (WGS) entry which is preliminary data.</text>
</comment>
<gene>
    <name evidence="2" type="ORF">K0M31_004269</name>
</gene>